<organism evidence="1 2">
    <name type="scientific">[Candida] jaroonii</name>
    <dbReference type="NCBI Taxonomy" id="467808"/>
    <lineage>
        <taxon>Eukaryota</taxon>
        <taxon>Fungi</taxon>
        <taxon>Dikarya</taxon>
        <taxon>Ascomycota</taxon>
        <taxon>Saccharomycotina</taxon>
        <taxon>Pichiomycetes</taxon>
        <taxon>Debaryomycetaceae</taxon>
        <taxon>Yamadazyma</taxon>
    </lineage>
</organism>
<comment type="caution">
    <text evidence="1">The sequence shown here is derived from an EMBL/GenBank/DDBJ whole genome shotgun (WGS) entry which is preliminary data.</text>
</comment>
<keyword evidence="2" id="KW-1185">Reference proteome</keyword>
<evidence type="ECO:0000313" key="2">
    <source>
        <dbReference type="Proteomes" id="UP001152531"/>
    </source>
</evidence>
<gene>
    <name evidence="1" type="ORF">CLIB1444_03S11034</name>
</gene>
<sequence>MRLTNIVKIPRLLPSVVTKIHLRPTNIHKIRSYTSASSFSLESDFKGDDLIAPSWDMGGQTANNSMTPLYSSMKTLIDKNPDAVCLIQVGSFYELYFDHARIYGPQLGLKVAERKTSNYNIPMAGFPVHQLQKFVKLLVQDISVNVAIIDQYPGFQSDNEKIIHRKISRIITPGTLVDETFMNYNENNYLLAISFPPQIQKQPVDIDTVVGLSWIDVSVGDFYVQQTTLGNLISDVSRIGPSEIIMSKDVELDELVSWYQPLMDLKRYFLRYHKTVYSDLKLSFGVNETQVRQVVETFEVREEAAMNMVLSYVNVNLPERNPSLDLPIKYWNERYLRMDSRTRDSLELVERNGYSGKNLSVGSLMNTIKRTVTPSGTRMLTEWIKSPILNVKEIKNRQDFVKFFNNEPHQGLVIEEMLKKLGDFVRSGQRLALGTGDIVTNLKTLADGIRITHELRNYLSSNNVGNTLIEELIQELDVPIELSDVIDDTFLDPFHQLSDELEEFREFKSHFSVKPDHSPELVELHTQLSALREEEGKLFKKIRKKLEKVDEKLNIQIKPQHGKFNDVIYVSGKAKSIVEVNTAFEKDLKEKRKGSVLIKPKKWHVIQSDLNGIIEGIQIAEKMIINDLKTQVISQLTRIRKVSRRCDFLDITLSFSKLSKEFNLVCPEFLDEPNLVIKDGRHIVVESSLRNIGTNFIDNDTNLTTERCWIITGPNMGGKSTFLRQNAIITILAQIGSFVPASKCEIGVVDKIFTRIGASDDLFNDLSTFMVEMIEVSNVLANATPNSLAIVDEIGRGTSGKEGLAVAYASLIGLSARCRTLFATHFGRELQSLLQKTTNEVHEKTTNELQRETTNELQSEIDLAKSKIGYYKTGVVGDSIDSHSDIILDHKLSKGISEKSYAIEIAKVSGFPEKNIRLAKHALALIDKGST</sequence>
<accession>A0ACA9Y6A1</accession>
<name>A0ACA9Y6A1_9ASCO</name>
<evidence type="ECO:0000313" key="1">
    <source>
        <dbReference type="EMBL" id="CAH6720399.1"/>
    </source>
</evidence>
<protein>
    <submittedName>
        <fullName evidence="1">DNA mismatch repair protein Msh1p, mitochondrial</fullName>
    </submittedName>
</protein>
<reference evidence="1" key="1">
    <citation type="submission" date="2022-06" db="EMBL/GenBank/DDBJ databases">
        <authorList>
            <person name="Legras J.-L."/>
            <person name="Devillers H."/>
            <person name="Grondin C."/>
        </authorList>
    </citation>
    <scope>NUCLEOTIDE SEQUENCE</scope>
    <source>
        <strain evidence="1">CLIB 1444</strain>
    </source>
</reference>
<proteinExistence type="predicted"/>
<dbReference type="Proteomes" id="UP001152531">
    <property type="component" value="Unassembled WGS sequence"/>
</dbReference>
<dbReference type="EMBL" id="CALSDN010000003">
    <property type="protein sequence ID" value="CAH6720399.1"/>
    <property type="molecule type" value="Genomic_DNA"/>
</dbReference>